<reference evidence="2" key="1">
    <citation type="journal article" date="2008" name="PLoS Genet.">
        <title>Genomic islands in the pathogenic filamentous fungus Aspergillus fumigatus.</title>
        <authorList>
            <person name="Fedorova N.D."/>
            <person name="Khaldi N."/>
            <person name="Joardar V.S."/>
            <person name="Maiti R."/>
            <person name="Amedeo P."/>
            <person name="Anderson M.J."/>
            <person name="Crabtree J."/>
            <person name="Silva J.C."/>
            <person name="Badger J.H."/>
            <person name="Albarraq A."/>
            <person name="Angiuoli S."/>
            <person name="Bussey H."/>
            <person name="Bowyer P."/>
            <person name="Cotty P.J."/>
            <person name="Dyer P.S."/>
            <person name="Egan A."/>
            <person name="Galens K."/>
            <person name="Fraser-Liggett C.M."/>
            <person name="Haas B.J."/>
            <person name="Inman J.M."/>
            <person name="Kent R."/>
            <person name="Lemieux S."/>
            <person name="Malavazi I."/>
            <person name="Orvis J."/>
            <person name="Roemer T."/>
            <person name="Ronning C.M."/>
            <person name="Sundaram J.P."/>
            <person name="Sutton G."/>
            <person name="Turner G."/>
            <person name="Venter J.C."/>
            <person name="White O.R."/>
            <person name="Whitty B.R."/>
            <person name="Youngman P."/>
            <person name="Wolfe K.H."/>
            <person name="Goldman G.H."/>
            <person name="Wortman J.R."/>
            <person name="Jiang B."/>
            <person name="Denning D.W."/>
            <person name="Nierman W.C."/>
        </authorList>
    </citation>
    <scope>NUCLEOTIDE SEQUENCE [LARGE SCALE GENOMIC DNA]</scope>
    <source>
        <strain evidence="2">ATCC 1020 / DSM 3700 / CBS 544.65 / FGSC A1164 / JCM 1740 / NRRL 181 / WB 181</strain>
    </source>
</reference>
<dbReference type="VEuPathDB" id="FungiDB:NFIA_079680"/>
<gene>
    <name evidence="1" type="ORF">NFIA_079680</name>
</gene>
<dbReference type="KEGG" id="nfi:NFIA_079680"/>
<protein>
    <submittedName>
        <fullName evidence="1">Uncharacterized protein</fullName>
    </submittedName>
</protein>
<evidence type="ECO:0000313" key="2">
    <source>
        <dbReference type="Proteomes" id="UP000006702"/>
    </source>
</evidence>
<dbReference type="HOGENOM" id="CLU_2498399_0_0_1"/>
<proteinExistence type="predicted"/>
<accession>A1DF69</accession>
<dbReference type="EMBL" id="DS027696">
    <property type="protein sequence ID" value="EAW18026.1"/>
    <property type="molecule type" value="Genomic_DNA"/>
</dbReference>
<dbReference type="Proteomes" id="UP000006702">
    <property type="component" value="Unassembled WGS sequence"/>
</dbReference>
<dbReference type="AlphaFoldDB" id="A1DF69"/>
<organism evidence="1 2">
    <name type="scientific">Neosartorya fischeri (strain ATCC 1020 / DSM 3700 / CBS 544.65 / FGSC A1164 / JCM 1740 / NRRL 181 / WB 181)</name>
    <name type="common">Aspergillus fischerianus</name>
    <dbReference type="NCBI Taxonomy" id="331117"/>
    <lineage>
        <taxon>Eukaryota</taxon>
        <taxon>Fungi</taxon>
        <taxon>Dikarya</taxon>
        <taxon>Ascomycota</taxon>
        <taxon>Pezizomycotina</taxon>
        <taxon>Eurotiomycetes</taxon>
        <taxon>Eurotiomycetidae</taxon>
        <taxon>Eurotiales</taxon>
        <taxon>Aspergillaceae</taxon>
        <taxon>Aspergillus</taxon>
        <taxon>Aspergillus subgen. Fumigati</taxon>
    </lineage>
</organism>
<name>A1DF69_NEOFI</name>
<evidence type="ECO:0000313" key="1">
    <source>
        <dbReference type="EMBL" id="EAW18026.1"/>
    </source>
</evidence>
<dbReference type="GeneID" id="4586479"/>
<sequence>MMSMEAFLSRQGYTDCTNGPLSSSYCHRLGDFVMLGLIMASPFRTNSTPTLLPSSGAATSTPSPLPALAPTAAFLSPTSGRFRCLP</sequence>
<keyword evidence="2" id="KW-1185">Reference proteome</keyword>
<dbReference type="RefSeq" id="XP_001259923.1">
    <property type="nucleotide sequence ID" value="XM_001259922.1"/>
</dbReference>